<dbReference type="InterPro" id="IPR039537">
    <property type="entry name" value="Retrotran_Ty1/copia-like"/>
</dbReference>
<accession>A0ABQ4XQX0</accession>
<proteinExistence type="predicted"/>
<keyword evidence="1" id="KW-0540">Nuclease</keyword>
<reference evidence="15" key="1">
    <citation type="journal article" date="2022" name="Int. J. Mol. Sci.">
        <title>Draft Genome of Tanacetum Coccineum: Genomic Comparison of Closely Related Tanacetum-Family Plants.</title>
        <authorList>
            <person name="Yamashiro T."/>
            <person name="Shiraishi A."/>
            <person name="Nakayama K."/>
            <person name="Satake H."/>
        </authorList>
    </citation>
    <scope>NUCLEOTIDE SEQUENCE</scope>
</reference>
<keyword evidence="12" id="KW-0472">Membrane</keyword>
<keyword evidence="10" id="KW-0511">Multifunctional enzyme</keyword>
<evidence type="ECO:0000256" key="10">
    <source>
        <dbReference type="ARBA" id="ARBA00023268"/>
    </source>
</evidence>
<dbReference type="Proteomes" id="UP001151760">
    <property type="component" value="Unassembled WGS sequence"/>
</dbReference>
<keyword evidence="3" id="KW-0255">Endonuclease</keyword>
<keyword evidence="12" id="KW-0812">Transmembrane</keyword>
<name>A0ABQ4XQX0_9ASTR</name>
<evidence type="ECO:0000256" key="9">
    <source>
        <dbReference type="ARBA" id="ARBA00023172"/>
    </source>
</evidence>
<keyword evidence="2" id="KW-0479">Metal-binding</keyword>
<dbReference type="PANTHER" id="PTHR42648">
    <property type="entry name" value="TRANSPOSASE, PUTATIVE-RELATED"/>
    <property type="match status" value="1"/>
</dbReference>
<evidence type="ECO:0000256" key="7">
    <source>
        <dbReference type="ARBA" id="ARBA00022918"/>
    </source>
</evidence>
<feature type="signal peptide" evidence="13">
    <location>
        <begin position="1"/>
        <end position="22"/>
    </location>
</feature>
<keyword evidence="12" id="KW-1133">Transmembrane helix</keyword>
<keyword evidence="6" id="KW-0229">DNA integration</keyword>
<dbReference type="InterPro" id="IPR036397">
    <property type="entry name" value="RNaseH_sf"/>
</dbReference>
<dbReference type="PANTHER" id="PTHR42648:SF11">
    <property type="entry name" value="TRANSPOSON TY4-P GAG-POL POLYPROTEIN"/>
    <property type="match status" value="1"/>
</dbReference>
<dbReference type="Pfam" id="PF07727">
    <property type="entry name" value="RVT_2"/>
    <property type="match status" value="1"/>
</dbReference>
<evidence type="ECO:0000313" key="15">
    <source>
        <dbReference type="EMBL" id="GJS67370.1"/>
    </source>
</evidence>
<keyword evidence="5" id="KW-0460">Magnesium</keyword>
<feature type="region of interest" description="Disordered" evidence="11">
    <location>
        <begin position="106"/>
        <end position="148"/>
    </location>
</feature>
<feature type="domain" description="Reverse transcriptase Ty1/copia-type" evidence="14">
    <location>
        <begin position="608"/>
        <end position="657"/>
    </location>
</feature>
<keyword evidence="16" id="KW-1185">Reference proteome</keyword>
<keyword evidence="13" id="KW-0732">Signal</keyword>
<feature type="compositionally biased region" description="Polar residues" evidence="11">
    <location>
        <begin position="113"/>
        <end position="139"/>
    </location>
</feature>
<comment type="caution">
    <text evidence="15">The sequence shown here is derived from an EMBL/GenBank/DDBJ whole genome shotgun (WGS) entry which is preliminary data.</text>
</comment>
<keyword evidence="8" id="KW-0239">DNA-directed DNA polymerase</keyword>
<dbReference type="EMBL" id="BQNB010009712">
    <property type="protein sequence ID" value="GJS67370.1"/>
    <property type="molecule type" value="Genomic_DNA"/>
</dbReference>
<organism evidence="15 16">
    <name type="scientific">Tanacetum coccineum</name>
    <dbReference type="NCBI Taxonomy" id="301880"/>
    <lineage>
        <taxon>Eukaryota</taxon>
        <taxon>Viridiplantae</taxon>
        <taxon>Streptophyta</taxon>
        <taxon>Embryophyta</taxon>
        <taxon>Tracheophyta</taxon>
        <taxon>Spermatophyta</taxon>
        <taxon>Magnoliopsida</taxon>
        <taxon>eudicotyledons</taxon>
        <taxon>Gunneridae</taxon>
        <taxon>Pentapetalae</taxon>
        <taxon>asterids</taxon>
        <taxon>campanulids</taxon>
        <taxon>Asterales</taxon>
        <taxon>Asteraceae</taxon>
        <taxon>Asteroideae</taxon>
        <taxon>Anthemideae</taxon>
        <taxon>Anthemidinae</taxon>
        <taxon>Tanacetum</taxon>
    </lineage>
</organism>
<evidence type="ECO:0000256" key="11">
    <source>
        <dbReference type="SAM" id="MobiDB-lite"/>
    </source>
</evidence>
<evidence type="ECO:0000256" key="4">
    <source>
        <dbReference type="ARBA" id="ARBA00022801"/>
    </source>
</evidence>
<evidence type="ECO:0000259" key="14">
    <source>
        <dbReference type="Pfam" id="PF07727"/>
    </source>
</evidence>
<sequence length="775" mass="87874">MILLLSIGLWESVSLMSCLVSCQDIMSIVLNNSAVDTSNLQTELDYTKEKLETCINKKEKEYAVLWNDWYKKCEECKYDKISYDKSYNGMQNQIERLQPQLGDIKGKSMDTPCASNTLDPLTSPRSSSNTKFANQSTTGKPLLQPLRNHPVVRQPNAFQSERQKSSKTQFSLGVERINPFKTSREENFVSVNKVRASVRSKLITISQPHVITKKDVNSDSNGLSSTGVDNTAKTRRPQLRSNTKNDRVPSTSKSSCIKYREVEVEEHHRNLMLSKNQKHIKEKAKKAFHPPKPVPNSKQRLHVLHMDLCGPMRVRSINGKQYILVIVDDYSHYTWVHFLRSKDEAPEVIKTFLKKIQVLLQAPVIISSAVRTPQQNGVEERRNRTLVEVSRTMLIFSCALLFLWAEAIYCCILMKTVLSLTVDLTNTIRAINGGRKPDYLLFHVFGLCYPERSCMILGSLVVPKLILASSLVILIILVLTDSSKNRSCCSCKSESFFTPIAVSSVEEYVLTPTKFIRIVSNVFQITSLDVVDYGPHNNKHDVFENPFAPPSTSVADSFHPSQLSGSIEHAKCIDCEHMKTKNVKEAMDDHARWDLDSFARSASPVKWLDEDVYVCQPEGFIDADHPSHVYKLKKALYGLKQASRAWLNQLRSTSKRLKGSFVTYEEPSIWVSGCRDSFKSTSGGTQFLGEKLVGWSRRTEENKAVTALSNSDESHKYVSLSACCVQVISQNRRDLPRDTPLDRVEVLRYDWKECYPGHELSPKQTQHGDNEDALE</sequence>
<keyword evidence="8" id="KW-0808">Transferase</keyword>
<evidence type="ECO:0000256" key="2">
    <source>
        <dbReference type="ARBA" id="ARBA00022723"/>
    </source>
</evidence>
<dbReference type="Gene3D" id="3.30.420.10">
    <property type="entry name" value="Ribonuclease H-like superfamily/Ribonuclease H"/>
    <property type="match status" value="1"/>
</dbReference>
<keyword evidence="9" id="KW-0233">DNA recombination</keyword>
<feature type="compositionally biased region" description="Polar residues" evidence="11">
    <location>
        <begin position="218"/>
        <end position="231"/>
    </location>
</feature>
<dbReference type="InterPro" id="IPR013103">
    <property type="entry name" value="RVT_2"/>
</dbReference>
<evidence type="ECO:0000313" key="16">
    <source>
        <dbReference type="Proteomes" id="UP001151760"/>
    </source>
</evidence>
<protein>
    <submittedName>
        <fullName evidence="15">Ribonuclease H-like domain-containing protein</fullName>
    </submittedName>
</protein>
<evidence type="ECO:0000256" key="6">
    <source>
        <dbReference type="ARBA" id="ARBA00022908"/>
    </source>
</evidence>
<feature type="region of interest" description="Disordered" evidence="11">
    <location>
        <begin position="214"/>
        <end position="254"/>
    </location>
</feature>
<dbReference type="SUPFAM" id="SSF53098">
    <property type="entry name" value="Ribonuclease H-like"/>
    <property type="match status" value="1"/>
</dbReference>
<evidence type="ECO:0000256" key="5">
    <source>
        <dbReference type="ARBA" id="ARBA00022842"/>
    </source>
</evidence>
<dbReference type="InterPro" id="IPR012337">
    <property type="entry name" value="RNaseH-like_sf"/>
</dbReference>
<feature type="transmembrane region" description="Helical" evidence="12">
    <location>
        <begin position="393"/>
        <end position="414"/>
    </location>
</feature>
<keyword evidence="4" id="KW-0378">Hydrolase</keyword>
<feature type="transmembrane region" description="Helical" evidence="12">
    <location>
        <begin position="461"/>
        <end position="480"/>
    </location>
</feature>
<evidence type="ECO:0000256" key="1">
    <source>
        <dbReference type="ARBA" id="ARBA00022722"/>
    </source>
</evidence>
<keyword evidence="8" id="KW-0548">Nucleotidyltransferase</keyword>
<evidence type="ECO:0000256" key="8">
    <source>
        <dbReference type="ARBA" id="ARBA00022932"/>
    </source>
</evidence>
<evidence type="ECO:0000256" key="13">
    <source>
        <dbReference type="SAM" id="SignalP"/>
    </source>
</evidence>
<keyword evidence="7" id="KW-0695">RNA-directed DNA polymerase</keyword>
<gene>
    <name evidence="15" type="ORF">Tco_0681934</name>
</gene>
<feature type="chain" id="PRO_5045042311" evidence="13">
    <location>
        <begin position="23"/>
        <end position="775"/>
    </location>
</feature>
<evidence type="ECO:0000256" key="3">
    <source>
        <dbReference type="ARBA" id="ARBA00022759"/>
    </source>
</evidence>
<evidence type="ECO:0000256" key="12">
    <source>
        <dbReference type="SAM" id="Phobius"/>
    </source>
</evidence>
<reference evidence="15" key="2">
    <citation type="submission" date="2022-01" db="EMBL/GenBank/DDBJ databases">
        <authorList>
            <person name="Yamashiro T."/>
            <person name="Shiraishi A."/>
            <person name="Satake H."/>
            <person name="Nakayama K."/>
        </authorList>
    </citation>
    <scope>NUCLEOTIDE SEQUENCE</scope>
</reference>